<dbReference type="GO" id="GO:0005739">
    <property type="term" value="C:mitochondrion"/>
    <property type="evidence" value="ECO:0007669"/>
    <property type="project" value="TreeGrafter"/>
</dbReference>
<dbReference type="Proteomes" id="UP000683000">
    <property type="component" value="Unassembled WGS sequence"/>
</dbReference>
<dbReference type="GO" id="GO:0005524">
    <property type="term" value="F:ATP binding"/>
    <property type="evidence" value="ECO:0007669"/>
    <property type="project" value="InterPro"/>
</dbReference>
<dbReference type="PANTHER" id="PTHR45728">
    <property type="entry name" value="ACETYL-COA CARBOXYLASE, ISOFORM A"/>
    <property type="match status" value="1"/>
</dbReference>
<dbReference type="Pfam" id="PF08326">
    <property type="entry name" value="ACC_central"/>
    <property type="match status" value="1"/>
</dbReference>
<sequence length="195" mass="21269">MGPPGVVGNWPYQRFVRCMGTLNDILEGYDNQAATASTFKDLTEVVPDPDLPYSEASSILSTLSGRTSSKLERVSGRLSTARSPGKVLEHYVQDTILPQDRAMFPKQLAPSFVVLEKFMGGLKGHQVHTIVSLLSAYESTEKLFGGNIEARVLSLREQNKDGLDKVEACTVDIGLYQIKRSSCLCCGELAPQGSQ</sequence>
<accession>A0A8I3A4I7</accession>
<dbReference type="PANTHER" id="PTHR45728:SF3">
    <property type="entry name" value="ACETYL-COA CARBOXYLASE"/>
    <property type="match status" value="1"/>
</dbReference>
<proteinExistence type="predicted"/>
<evidence type="ECO:0000313" key="3">
    <source>
        <dbReference type="Proteomes" id="UP000683000"/>
    </source>
</evidence>
<keyword evidence="3" id="KW-1185">Reference proteome</keyword>
<dbReference type="InterPro" id="IPR013537">
    <property type="entry name" value="AcCoA_COase_cen"/>
</dbReference>
<dbReference type="InterPro" id="IPR049076">
    <property type="entry name" value="ACCA"/>
</dbReference>
<comment type="caution">
    <text evidence="2">The sequence shown here is derived from an EMBL/GenBank/DDBJ whole genome shotgun (WGS) entry which is preliminary data.</text>
</comment>
<dbReference type="EMBL" id="JAGFBS010000054">
    <property type="protein sequence ID" value="KAG6370293.1"/>
    <property type="molecule type" value="Genomic_DNA"/>
</dbReference>
<dbReference type="GO" id="GO:0006633">
    <property type="term" value="P:fatty acid biosynthetic process"/>
    <property type="evidence" value="ECO:0007669"/>
    <property type="project" value="InterPro"/>
</dbReference>
<organism evidence="2 3">
    <name type="scientific">Boletus reticuloceps</name>
    <dbReference type="NCBI Taxonomy" id="495285"/>
    <lineage>
        <taxon>Eukaryota</taxon>
        <taxon>Fungi</taxon>
        <taxon>Dikarya</taxon>
        <taxon>Basidiomycota</taxon>
        <taxon>Agaricomycotina</taxon>
        <taxon>Agaricomycetes</taxon>
        <taxon>Agaricomycetidae</taxon>
        <taxon>Boletales</taxon>
        <taxon>Boletineae</taxon>
        <taxon>Boletaceae</taxon>
        <taxon>Boletoideae</taxon>
        <taxon>Boletus</taxon>
    </lineage>
</organism>
<dbReference type="OrthoDB" id="14612at2759"/>
<evidence type="ECO:0000313" key="2">
    <source>
        <dbReference type="EMBL" id="KAG6370293.1"/>
    </source>
</evidence>
<evidence type="ECO:0000259" key="1">
    <source>
        <dbReference type="Pfam" id="PF08326"/>
    </source>
</evidence>
<gene>
    <name evidence="2" type="ORF">JVT61DRAFT_12244</name>
</gene>
<name>A0A8I3A4I7_9AGAM</name>
<protein>
    <submittedName>
        <fullName evidence="2">Acetyl-CoA carboxylase</fullName>
    </submittedName>
</protein>
<dbReference type="GO" id="GO:0003989">
    <property type="term" value="F:acetyl-CoA carboxylase activity"/>
    <property type="evidence" value="ECO:0007669"/>
    <property type="project" value="InterPro"/>
</dbReference>
<reference evidence="2" key="1">
    <citation type="submission" date="2021-03" db="EMBL/GenBank/DDBJ databases">
        <title>Evolutionary innovations through gain and loss of genes in the ectomycorrhizal Boletales.</title>
        <authorList>
            <person name="Wu G."/>
            <person name="Miyauchi S."/>
            <person name="Morin E."/>
            <person name="Yang Z.-L."/>
            <person name="Xu J."/>
            <person name="Martin F.M."/>
        </authorList>
    </citation>
    <scope>NUCLEOTIDE SEQUENCE</scope>
    <source>
        <strain evidence="2">BR01</strain>
    </source>
</reference>
<dbReference type="AlphaFoldDB" id="A0A8I3A4I7"/>
<feature type="domain" description="Acetyl-CoA carboxylase central" evidence="1">
    <location>
        <begin position="1"/>
        <end position="168"/>
    </location>
</feature>